<proteinExistence type="predicted"/>
<dbReference type="AlphaFoldDB" id="A0A1M6WHI3"/>
<dbReference type="InterPro" id="IPR035413">
    <property type="entry name" value="Terminase_L_C"/>
</dbReference>
<dbReference type="PANTHER" id="PTHR39184:SF1">
    <property type="entry name" value="PBSX PHAGE TERMINASE LARGE SUBUNIT"/>
    <property type="match status" value="1"/>
</dbReference>
<dbReference type="Proteomes" id="UP000184420">
    <property type="component" value="Unassembled WGS sequence"/>
</dbReference>
<evidence type="ECO:0000259" key="3">
    <source>
        <dbReference type="Pfam" id="PF17288"/>
    </source>
</evidence>
<keyword evidence="5" id="KW-1185">Reference proteome</keyword>
<evidence type="ECO:0000259" key="2">
    <source>
        <dbReference type="Pfam" id="PF04466"/>
    </source>
</evidence>
<feature type="region of interest" description="Disordered" evidence="1">
    <location>
        <begin position="431"/>
        <end position="452"/>
    </location>
</feature>
<dbReference type="PANTHER" id="PTHR39184">
    <property type="match status" value="1"/>
</dbReference>
<reference evidence="4 5" key="1">
    <citation type="submission" date="2016-11" db="EMBL/GenBank/DDBJ databases">
        <authorList>
            <person name="Jaros S."/>
            <person name="Januszkiewicz K."/>
            <person name="Wedrychowicz H."/>
        </authorList>
    </citation>
    <scope>NUCLEOTIDE SEQUENCE [LARGE SCALE GENOMIC DNA]</scope>
    <source>
        <strain evidence="4 5">DSM 27406</strain>
    </source>
</reference>
<dbReference type="InterPro" id="IPR035412">
    <property type="entry name" value="Terminase_L_N"/>
</dbReference>
<dbReference type="Gene3D" id="3.30.420.280">
    <property type="match status" value="1"/>
</dbReference>
<organism evidence="4 5">
    <name type="scientific">Chitinophaga jiangningensis</name>
    <dbReference type="NCBI Taxonomy" id="1419482"/>
    <lineage>
        <taxon>Bacteria</taxon>
        <taxon>Pseudomonadati</taxon>
        <taxon>Bacteroidota</taxon>
        <taxon>Chitinophagia</taxon>
        <taxon>Chitinophagales</taxon>
        <taxon>Chitinophagaceae</taxon>
        <taxon>Chitinophaga</taxon>
    </lineage>
</organism>
<dbReference type="Pfam" id="PF04466">
    <property type="entry name" value="Terminase_3"/>
    <property type="match status" value="1"/>
</dbReference>
<accession>A0A1M6WHI3</accession>
<sequence>MVEHRFKFSKVYQAVFKTLARYIHIWGGRAAGRSYFVTSYFLFLITQPKYFRGAFLRHVFGDIRSSLWQDFKDRVEESDFDENDFEFNESQMTVRYKPTGNTIISKGFKKSAGNRSAKLKSLAGITHVACEEADENYEEDVNKLDDSIRTDKIDDIQIIFLYNPPSRNHWLIKRYYNLVDAEVFDRDGNPVPYYRAIPKENPNILCIHSTYRDNIKNLNRKSIEKYQAYGDPDSQFYNEEAWFVDINGLVSEGARGRIYRGFKHISLEFFRSLPYPSFYGLDFGYSEDPVALVEMKEHNGRLFWHQVIYETGLTNPALAKKMRALSVPKNALIFADNAEAKSIDELKDLGFYQIKPADKGPDSVLYGIKAIIACENYMTDTSTELWEENQEYKWQLDENGQPTNVPVDKNNHAKDAGRYGYTTYKKIRRRKKFTTASPSKEHNGSDDLLNAV</sequence>
<dbReference type="EMBL" id="FRBL01000001">
    <property type="protein sequence ID" value="SHK93148.1"/>
    <property type="molecule type" value="Genomic_DNA"/>
</dbReference>
<dbReference type="InterPro" id="IPR052380">
    <property type="entry name" value="Viral_DNA_packaging_terminase"/>
</dbReference>
<evidence type="ECO:0000313" key="4">
    <source>
        <dbReference type="EMBL" id="SHK93148.1"/>
    </source>
</evidence>
<dbReference type="InterPro" id="IPR027417">
    <property type="entry name" value="P-loop_NTPase"/>
</dbReference>
<protein>
    <submittedName>
        <fullName evidence="4">Phage terminase large subunit</fullName>
    </submittedName>
</protein>
<evidence type="ECO:0000313" key="5">
    <source>
        <dbReference type="Proteomes" id="UP000184420"/>
    </source>
</evidence>
<evidence type="ECO:0000256" key="1">
    <source>
        <dbReference type="SAM" id="MobiDB-lite"/>
    </source>
</evidence>
<dbReference type="OrthoDB" id="9768556at2"/>
<dbReference type="RefSeq" id="WP_073077906.1">
    <property type="nucleotide sequence ID" value="NZ_FRBL01000001.1"/>
</dbReference>
<gene>
    <name evidence="4" type="ORF">SAMN05444266_101627</name>
</gene>
<dbReference type="Pfam" id="PF17288">
    <property type="entry name" value="Terminase_3C"/>
    <property type="match status" value="1"/>
</dbReference>
<feature type="domain" description="Phage terminase large subunit C-terminal" evidence="3">
    <location>
        <begin position="282"/>
        <end position="419"/>
    </location>
</feature>
<dbReference type="STRING" id="1419482.SAMN05444266_101627"/>
<feature type="domain" description="Phage terminase large subunit N-terminal" evidence="2">
    <location>
        <begin position="23"/>
        <end position="237"/>
    </location>
</feature>
<name>A0A1M6WHI3_9BACT</name>
<dbReference type="Gene3D" id="3.40.50.300">
    <property type="entry name" value="P-loop containing nucleotide triphosphate hydrolases"/>
    <property type="match status" value="1"/>
</dbReference>